<dbReference type="SUPFAM" id="SSF143011">
    <property type="entry name" value="RelE-like"/>
    <property type="match status" value="1"/>
</dbReference>
<evidence type="ECO:0000313" key="1">
    <source>
        <dbReference type="EMBL" id="NYS49114.1"/>
    </source>
</evidence>
<dbReference type="Gene3D" id="3.30.2310.20">
    <property type="entry name" value="RelE-like"/>
    <property type="match status" value="1"/>
</dbReference>
<dbReference type="AlphaFoldDB" id="A0A7Z0RQM7"/>
<dbReference type="InterPro" id="IPR035093">
    <property type="entry name" value="RelE/ParE_toxin_dom_sf"/>
</dbReference>
<name>A0A7Z0RQM7_9STRE</name>
<protein>
    <submittedName>
        <fullName evidence="1">Uncharacterized protein</fullName>
    </submittedName>
</protein>
<gene>
    <name evidence="1" type="ORF">HZY93_03895</name>
</gene>
<evidence type="ECO:0000313" key="2">
    <source>
        <dbReference type="Proteomes" id="UP000563349"/>
    </source>
</evidence>
<dbReference type="EMBL" id="JACBYG010000034">
    <property type="protein sequence ID" value="NYS49114.1"/>
    <property type="molecule type" value="Genomic_DNA"/>
</dbReference>
<dbReference type="Proteomes" id="UP000563349">
    <property type="component" value="Unassembled WGS sequence"/>
</dbReference>
<keyword evidence="2" id="KW-1185">Reference proteome</keyword>
<proteinExistence type="predicted"/>
<reference evidence="1 2" key="1">
    <citation type="submission" date="2020-07" db="EMBL/GenBank/DDBJ databases">
        <title>MOT database genomes.</title>
        <authorList>
            <person name="Joseph S."/>
            <person name="Aduse-Opoku J."/>
            <person name="Hashim A."/>
            <person name="Wade W."/>
            <person name="Curtis M."/>
        </authorList>
    </citation>
    <scope>NUCLEOTIDE SEQUENCE [LARGE SCALE GENOMIC DNA]</scope>
    <source>
        <strain evidence="1 2">CCW311</strain>
    </source>
</reference>
<comment type="caution">
    <text evidence="1">The sequence shown here is derived from an EMBL/GenBank/DDBJ whole genome shotgun (WGS) entry which is preliminary data.</text>
</comment>
<sequence length="31" mass="3588">MGNYPVICDIIDDELVVLALEVGHRKEVYKR</sequence>
<organism evidence="1 2">
    <name type="scientific">Streptococcus danieliae</name>
    <dbReference type="NCBI Taxonomy" id="747656"/>
    <lineage>
        <taxon>Bacteria</taxon>
        <taxon>Bacillati</taxon>
        <taxon>Bacillota</taxon>
        <taxon>Bacilli</taxon>
        <taxon>Lactobacillales</taxon>
        <taxon>Streptococcaceae</taxon>
        <taxon>Streptococcus</taxon>
    </lineage>
</organism>
<accession>A0A7Z0RQM7</accession>